<organism evidence="8 9">
    <name type="scientific">Exophiala aquamarina CBS 119918</name>
    <dbReference type="NCBI Taxonomy" id="1182545"/>
    <lineage>
        <taxon>Eukaryota</taxon>
        <taxon>Fungi</taxon>
        <taxon>Dikarya</taxon>
        <taxon>Ascomycota</taxon>
        <taxon>Pezizomycotina</taxon>
        <taxon>Eurotiomycetes</taxon>
        <taxon>Chaetothyriomycetidae</taxon>
        <taxon>Chaetothyriales</taxon>
        <taxon>Herpotrichiellaceae</taxon>
        <taxon>Exophiala</taxon>
    </lineage>
</organism>
<dbReference type="Gene3D" id="1.25.40.10">
    <property type="entry name" value="Tetratricopeptide repeat domain"/>
    <property type="match status" value="1"/>
</dbReference>
<dbReference type="FunFam" id="1.25.40.10:FF:000049">
    <property type="entry name" value="Alpha-soluble NSF attachment protein-like"/>
    <property type="match status" value="1"/>
</dbReference>
<evidence type="ECO:0000313" key="9">
    <source>
        <dbReference type="Proteomes" id="UP000027920"/>
    </source>
</evidence>
<evidence type="ECO:0000256" key="2">
    <source>
        <dbReference type="ARBA" id="ARBA00010050"/>
    </source>
</evidence>
<comment type="function">
    <text evidence="7">Required for vesicular transport between the endoplasmic reticulum and the Golgi apparatus.</text>
</comment>
<keyword evidence="4 7" id="KW-0931">ER-Golgi transport</keyword>
<gene>
    <name evidence="8" type="ORF">A1O9_06203</name>
</gene>
<dbReference type="GeneID" id="25281120"/>
<proteinExistence type="inferred from homology"/>
<name>A0A072PEX8_9EURO</name>
<dbReference type="GO" id="GO:0001671">
    <property type="term" value="F:ATPase activator activity"/>
    <property type="evidence" value="ECO:0007669"/>
    <property type="project" value="EnsemblFungi"/>
</dbReference>
<keyword evidence="6 7" id="KW-0472">Membrane</keyword>
<evidence type="ECO:0008006" key="10">
    <source>
        <dbReference type="Google" id="ProtNLM"/>
    </source>
</evidence>
<dbReference type="AlphaFoldDB" id="A0A072PEX8"/>
<dbReference type="InterPro" id="IPR011990">
    <property type="entry name" value="TPR-like_helical_dom_sf"/>
</dbReference>
<evidence type="ECO:0000256" key="5">
    <source>
        <dbReference type="ARBA" id="ARBA00022927"/>
    </source>
</evidence>
<protein>
    <recommendedName>
        <fullName evidence="10">Vesicular-fusion protein sec17</fullName>
    </recommendedName>
</protein>
<keyword evidence="5 7" id="KW-0653">Protein transport</keyword>
<dbReference type="CDD" id="cd15832">
    <property type="entry name" value="SNAP"/>
    <property type="match status" value="1"/>
</dbReference>
<evidence type="ECO:0000256" key="3">
    <source>
        <dbReference type="ARBA" id="ARBA00022448"/>
    </source>
</evidence>
<dbReference type="InterPro" id="IPR000744">
    <property type="entry name" value="NSF_attach"/>
</dbReference>
<dbReference type="OrthoDB" id="9984275at2759"/>
<dbReference type="GO" id="GO:0042144">
    <property type="term" value="P:vacuole fusion, non-autophagic"/>
    <property type="evidence" value="ECO:0007669"/>
    <property type="project" value="EnsemblFungi"/>
</dbReference>
<dbReference type="EMBL" id="AMGV01000004">
    <property type="protein sequence ID" value="KEF58277.1"/>
    <property type="molecule type" value="Genomic_DNA"/>
</dbReference>
<dbReference type="GO" id="GO:0019905">
    <property type="term" value="F:syntaxin binding"/>
    <property type="evidence" value="ECO:0007669"/>
    <property type="project" value="TreeGrafter"/>
</dbReference>
<dbReference type="STRING" id="1182545.A0A072PEX8"/>
<dbReference type="GO" id="GO:0035494">
    <property type="term" value="P:SNARE complex disassembly"/>
    <property type="evidence" value="ECO:0007669"/>
    <property type="project" value="EnsemblFungi"/>
</dbReference>
<dbReference type="Proteomes" id="UP000027920">
    <property type="component" value="Unassembled WGS sequence"/>
</dbReference>
<dbReference type="GO" id="GO:0006914">
    <property type="term" value="P:autophagy"/>
    <property type="evidence" value="ECO:0007669"/>
    <property type="project" value="EnsemblFungi"/>
</dbReference>
<dbReference type="VEuPathDB" id="FungiDB:A1O9_06203"/>
<dbReference type="GO" id="GO:0005483">
    <property type="term" value="F:soluble NSF attachment protein activity"/>
    <property type="evidence" value="ECO:0007669"/>
    <property type="project" value="EnsemblFungi"/>
</dbReference>
<accession>A0A072PEX8</accession>
<evidence type="ECO:0000256" key="7">
    <source>
        <dbReference type="RuleBase" id="RU367013"/>
    </source>
</evidence>
<dbReference type="GO" id="GO:0048280">
    <property type="term" value="P:vesicle fusion with Golgi apparatus"/>
    <property type="evidence" value="ECO:0007669"/>
    <property type="project" value="EnsemblFungi"/>
</dbReference>
<evidence type="ECO:0000313" key="8">
    <source>
        <dbReference type="EMBL" id="KEF58277.1"/>
    </source>
</evidence>
<dbReference type="GO" id="GO:0006886">
    <property type="term" value="P:intracellular protein transport"/>
    <property type="evidence" value="ECO:0007669"/>
    <property type="project" value="UniProtKB-UniRule"/>
</dbReference>
<dbReference type="Pfam" id="PF14938">
    <property type="entry name" value="SNAP"/>
    <property type="match status" value="1"/>
</dbReference>
<comment type="caution">
    <text evidence="8">The sequence shown here is derived from an EMBL/GenBank/DDBJ whole genome shotgun (WGS) entry which is preliminary data.</text>
</comment>
<dbReference type="GO" id="GO:0005829">
    <property type="term" value="C:cytosol"/>
    <property type="evidence" value="ECO:0007669"/>
    <property type="project" value="EnsemblFungi"/>
</dbReference>
<dbReference type="PANTHER" id="PTHR13768">
    <property type="entry name" value="SOLUBLE NSF ATTACHMENT PROTEIN SNAP"/>
    <property type="match status" value="1"/>
</dbReference>
<dbReference type="SUPFAM" id="SSF48452">
    <property type="entry name" value="TPR-like"/>
    <property type="match status" value="1"/>
</dbReference>
<reference evidence="8 9" key="1">
    <citation type="submission" date="2013-03" db="EMBL/GenBank/DDBJ databases">
        <title>The Genome Sequence of Exophiala aquamarina CBS 119918.</title>
        <authorList>
            <consortium name="The Broad Institute Genomics Platform"/>
            <person name="Cuomo C."/>
            <person name="de Hoog S."/>
            <person name="Gorbushina A."/>
            <person name="Walker B."/>
            <person name="Young S.K."/>
            <person name="Zeng Q."/>
            <person name="Gargeya S."/>
            <person name="Fitzgerald M."/>
            <person name="Haas B."/>
            <person name="Abouelleil A."/>
            <person name="Allen A.W."/>
            <person name="Alvarado L."/>
            <person name="Arachchi H.M."/>
            <person name="Berlin A.M."/>
            <person name="Chapman S.B."/>
            <person name="Gainer-Dewar J."/>
            <person name="Goldberg J."/>
            <person name="Griggs A."/>
            <person name="Gujja S."/>
            <person name="Hansen M."/>
            <person name="Howarth C."/>
            <person name="Imamovic A."/>
            <person name="Ireland A."/>
            <person name="Larimer J."/>
            <person name="McCowan C."/>
            <person name="Murphy C."/>
            <person name="Pearson M."/>
            <person name="Poon T.W."/>
            <person name="Priest M."/>
            <person name="Roberts A."/>
            <person name="Saif S."/>
            <person name="Shea T."/>
            <person name="Sisk P."/>
            <person name="Sykes S."/>
            <person name="Wortman J."/>
            <person name="Nusbaum C."/>
            <person name="Birren B."/>
        </authorList>
    </citation>
    <scope>NUCLEOTIDE SEQUENCE [LARGE SCALE GENOMIC DNA]</scope>
    <source>
        <strain evidence="8 9">CBS 119918</strain>
    </source>
</reference>
<comment type="similarity">
    <text evidence="2 7">Belongs to the SNAP family.</text>
</comment>
<dbReference type="HOGENOM" id="CLU_046329_1_0_1"/>
<dbReference type="PANTHER" id="PTHR13768:SF8">
    <property type="entry name" value="ALPHA-SOLUBLE NSF ATTACHMENT PROTEIN"/>
    <property type="match status" value="1"/>
</dbReference>
<dbReference type="RefSeq" id="XP_013260867.1">
    <property type="nucleotide sequence ID" value="XM_013405413.1"/>
</dbReference>
<dbReference type="GO" id="GO:0031201">
    <property type="term" value="C:SNARE complex"/>
    <property type="evidence" value="ECO:0007669"/>
    <property type="project" value="EnsemblFungi"/>
</dbReference>
<keyword evidence="3 7" id="KW-0813">Transport</keyword>
<dbReference type="PRINTS" id="PR00448">
    <property type="entry name" value="NSFATTACHMNT"/>
</dbReference>
<dbReference type="GO" id="GO:0005774">
    <property type="term" value="C:vacuolar membrane"/>
    <property type="evidence" value="ECO:0007669"/>
    <property type="project" value="TreeGrafter"/>
</dbReference>
<comment type="subcellular location">
    <subcellularLocation>
        <location evidence="1 7">Membrane</location>
        <topology evidence="1 7">Peripheral membrane protein</topology>
    </subcellularLocation>
</comment>
<keyword evidence="9" id="KW-1185">Reference proteome</keyword>
<evidence type="ECO:0000256" key="4">
    <source>
        <dbReference type="ARBA" id="ARBA00022892"/>
    </source>
</evidence>
<evidence type="ECO:0000256" key="6">
    <source>
        <dbReference type="ARBA" id="ARBA00023136"/>
    </source>
</evidence>
<sequence length="292" mass="32585">MATDPRALLQKADKAVQGATGGFSLFGGRGEKWENAADLYTQAANAFRVQKQNHEAGQAFEKAAQIQQTKLNELDDMANTLTEAFKVYRKESPQDAARVLTTAIGHYTSKGNFRRAATHQQNLAEVYEMEIGDQKKALAAYDTAAQWYESDNAEALANKLYLKVADLAALEGDYQNAINKLEAVAKTSLNNNLMRWSVKDYFLKAGICHLAAGDQVATRRALDQYRELDNSFASTRENMLLTDLVGCCEEGDQEAFADKLFQFDQLSKLDKWKTTLLLRVKNAIESQEDDFA</sequence>
<evidence type="ECO:0000256" key="1">
    <source>
        <dbReference type="ARBA" id="ARBA00004170"/>
    </source>
</evidence>